<dbReference type="SUPFAM" id="SSF48403">
    <property type="entry name" value="Ankyrin repeat"/>
    <property type="match status" value="1"/>
</dbReference>
<sequence>MEAAGLMDNFPCLVIRGICDYSNSHKAKRWQRYGAATAAAYARELLLIMPPRENSAVQTQLEVQSTATPSANRKWLLDSLKFDQIDKRHANIKANHAKACEWLLEHPDYTTWIDLWDLEKTKTLFRSAVRELGKRQLTCYIDTLDECAESEVREMVEVFEDLGQYAVQNNLRFYVCFSSRHYPHIDIQYGQKLTLEDQTGHEKDLADDEIIAEILQKASGVFIWVVLVVDILNKEYLRGRLFAVKSRLKEIPSKLSELFQNILTRDQENLDDLLLCIRWVLYGARPLKREEYYFALASGLEPDTLGEWDPNKIPFEFMDCLIVSSSKGLAETTRSDDKTVQFIHESVRDYLVKNNGLRTLWPEMGAEFEAQSHNRLGDCCHEYSSQVNISEYLQDDDHLLQSSNRAVIDLEAVVERGFPFLEYATSQVLYHADAAARTAPQTDFLQSFPLEQWTQRSNIFEQHKIRRQKHDATNLLYIVAERGLSELVKTELHHNRDAEVRGGRHGYPLFAALKEGHKDTAKLLLQRIASSAREIGSASYNTPKSDTSSQVPPSIDCMDREGRTPLYYAAERGQVEIAKMLFDLGARPDRIPKVISYSPLDVKAALVRAAETGNIGTARVLLKTGISIDIESELGLTPLAVATPLFAVIPYRNTHILRDLLDAGLDPSHQDNEGHNFLHKACEAYSMSSQYLEGVEKAVAKGLEIDGRDHKGRTPLINAAGAYHQQFVRFLLQHGADPTTRDNEGQTPLSEVISHECVDWRKESELATLRKLLEGGADATEPGPNGKELLDVAHRLGKPERADILRENMEARGVTS</sequence>
<dbReference type="Gene3D" id="1.25.40.20">
    <property type="entry name" value="Ankyrin repeat-containing domain"/>
    <property type="match status" value="2"/>
</dbReference>
<dbReference type="EMBL" id="JFFI01001720">
    <property type="protein sequence ID" value="KXH55506.1"/>
    <property type="molecule type" value="Genomic_DNA"/>
</dbReference>
<evidence type="ECO:0000256" key="1">
    <source>
        <dbReference type="PROSITE-ProRule" id="PRU00023"/>
    </source>
</evidence>
<protein>
    <submittedName>
        <fullName evidence="2">Uncharacterized protein</fullName>
    </submittedName>
</protein>
<feature type="repeat" description="ANK" evidence="1">
    <location>
        <begin position="711"/>
        <end position="743"/>
    </location>
</feature>
<dbReference type="PANTHER" id="PTHR10039">
    <property type="entry name" value="AMELOGENIN"/>
    <property type="match status" value="1"/>
</dbReference>
<dbReference type="SMART" id="SM00248">
    <property type="entry name" value="ANK"/>
    <property type="match status" value="8"/>
</dbReference>
<dbReference type="InterPro" id="IPR036770">
    <property type="entry name" value="Ankyrin_rpt-contain_sf"/>
</dbReference>
<dbReference type="InterPro" id="IPR035994">
    <property type="entry name" value="Nucleoside_phosphorylase_sf"/>
</dbReference>
<accession>A0A135U542</accession>
<dbReference type="STRING" id="1209931.A0A135U542"/>
<evidence type="ECO:0000313" key="3">
    <source>
        <dbReference type="Proteomes" id="UP000070121"/>
    </source>
</evidence>
<dbReference type="OrthoDB" id="448455at2759"/>
<dbReference type="SUPFAM" id="SSF53167">
    <property type="entry name" value="Purine and uridine phosphorylases"/>
    <property type="match status" value="1"/>
</dbReference>
<organism evidence="2 3">
    <name type="scientific">Colletotrichum salicis</name>
    <dbReference type="NCBI Taxonomy" id="1209931"/>
    <lineage>
        <taxon>Eukaryota</taxon>
        <taxon>Fungi</taxon>
        <taxon>Dikarya</taxon>
        <taxon>Ascomycota</taxon>
        <taxon>Pezizomycotina</taxon>
        <taxon>Sordariomycetes</taxon>
        <taxon>Hypocreomycetidae</taxon>
        <taxon>Glomerellales</taxon>
        <taxon>Glomerellaceae</taxon>
        <taxon>Colletotrichum</taxon>
        <taxon>Colletotrichum acutatum species complex</taxon>
    </lineage>
</organism>
<dbReference type="Pfam" id="PF12796">
    <property type="entry name" value="Ank_2"/>
    <property type="match status" value="2"/>
</dbReference>
<dbReference type="Proteomes" id="UP000070121">
    <property type="component" value="Unassembled WGS sequence"/>
</dbReference>
<dbReference type="PRINTS" id="PR01415">
    <property type="entry name" value="ANKYRIN"/>
</dbReference>
<dbReference type="InterPro" id="IPR002110">
    <property type="entry name" value="Ankyrin_rpt"/>
</dbReference>
<feature type="repeat" description="ANK" evidence="1">
    <location>
        <begin position="561"/>
        <end position="593"/>
    </location>
</feature>
<dbReference type="Gene3D" id="3.40.50.1580">
    <property type="entry name" value="Nucleoside phosphorylase domain"/>
    <property type="match status" value="1"/>
</dbReference>
<dbReference type="PANTHER" id="PTHR10039:SF5">
    <property type="entry name" value="NACHT DOMAIN-CONTAINING PROTEIN"/>
    <property type="match status" value="1"/>
</dbReference>
<proteinExistence type="predicted"/>
<reference evidence="2 3" key="1">
    <citation type="submission" date="2014-02" db="EMBL/GenBank/DDBJ databases">
        <title>The genome sequence of Colletotrichum salicis CBS 607.94.</title>
        <authorList>
            <person name="Baroncelli R."/>
            <person name="Thon M.R."/>
        </authorList>
    </citation>
    <scope>NUCLEOTIDE SEQUENCE [LARGE SCALE GENOMIC DNA]</scope>
    <source>
        <strain evidence="2 3">CBS 607.94</strain>
    </source>
</reference>
<comment type="caution">
    <text evidence="2">The sequence shown here is derived from an EMBL/GenBank/DDBJ whole genome shotgun (WGS) entry which is preliminary data.</text>
</comment>
<dbReference type="PROSITE" id="PS50088">
    <property type="entry name" value="ANK_REPEAT"/>
    <property type="match status" value="2"/>
</dbReference>
<dbReference type="GO" id="GO:0009116">
    <property type="term" value="P:nucleoside metabolic process"/>
    <property type="evidence" value="ECO:0007669"/>
    <property type="project" value="InterPro"/>
</dbReference>
<dbReference type="GO" id="GO:0003824">
    <property type="term" value="F:catalytic activity"/>
    <property type="evidence" value="ECO:0007669"/>
    <property type="project" value="InterPro"/>
</dbReference>
<keyword evidence="1" id="KW-0040">ANK repeat</keyword>
<evidence type="ECO:0000313" key="2">
    <source>
        <dbReference type="EMBL" id="KXH55506.1"/>
    </source>
</evidence>
<gene>
    <name evidence="2" type="ORF">CSAL01_05336</name>
</gene>
<dbReference type="AlphaFoldDB" id="A0A135U542"/>
<keyword evidence="3" id="KW-1185">Reference proteome</keyword>
<dbReference type="PROSITE" id="PS50297">
    <property type="entry name" value="ANK_REP_REGION"/>
    <property type="match status" value="2"/>
</dbReference>
<name>A0A135U542_9PEZI</name>